<protein>
    <submittedName>
        <fullName evidence="1">Uncharacterized protein</fullName>
    </submittedName>
</protein>
<sequence>MNEQLTSVTLELKTPTVTREVACAIRKHGEHIASIAGYNCPLADLMSTIASDLDARAKEMEAELREPEEEEEQC</sequence>
<evidence type="ECO:0000313" key="2">
    <source>
        <dbReference type="Proteomes" id="UP000014417"/>
    </source>
</evidence>
<dbReference type="AlphaFoldDB" id="S2WXS7"/>
<dbReference type="EMBL" id="AGZR01000008">
    <property type="protein sequence ID" value="EPD32579.1"/>
    <property type="molecule type" value="Genomic_DNA"/>
</dbReference>
<reference evidence="1 2" key="1">
    <citation type="submission" date="2013-04" db="EMBL/GenBank/DDBJ databases">
        <title>The Genome Sequence of Propionimicrobium lymphophilum ACS-093-V-SCH5.</title>
        <authorList>
            <consortium name="The Broad Institute Genomics Platform"/>
            <person name="Earl A."/>
            <person name="Ward D."/>
            <person name="Feldgarden M."/>
            <person name="Gevers D."/>
            <person name="Saerens B."/>
            <person name="Vaneechoutte M."/>
            <person name="Walker B."/>
            <person name="Young S."/>
            <person name="Zeng Q."/>
            <person name="Gargeya S."/>
            <person name="Fitzgerald M."/>
            <person name="Haas B."/>
            <person name="Abouelleil A."/>
            <person name="Allen A.W."/>
            <person name="Alvarado L."/>
            <person name="Arachchi H.M."/>
            <person name="Berlin A.M."/>
            <person name="Chapman S.B."/>
            <person name="Gainer-Dewar J."/>
            <person name="Goldberg J."/>
            <person name="Griggs A."/>
            <person name="Gujja S."/>
            <person name="Hansen M."/>
            <person name="Howarth C."/>
            <person name="Imamovic A."/>
            <person name="Ireland A."/>
            <person name="Larimer J."/>
            <person name="McCowan C."/>
            <person name="Murphy C."/>
            <person name="Pearson M."/>
            <person name="Poon T.W."/>
            <person name="Priest M."/>
            <person name="Roberts A."/>
            <person name="Saif S."/>
            <person name="Shea T."/>
            <person name="Sisk P."/>
            <person name="Sykes S."/>
            <person name="Wortman J."/>
            <person name="Nusbaum C."/>
            <person name="Birren B."/>
        </authorList>
    </citation>
    <scope>NUCLEOTIDE SEQUENCE [LARGE SCALE GENOMIC DNA]</scope>
    <source>
        <strain evidence="1 2">ACS-093-V-SCH5</strain>
    </source>
</reference>
<evidence type="ECO:0000313" key="1">
    <source>
        <dbReference type="EMBL" id="EPD32579.1"/>
    </source>
</evidence>
<proteinExistence type="predicted"/>
<organism evidence="1 2">
    <name type="scientific">Propionimicrobium lymphophilum ACS-093-V-SCH5</name>
    <dbReference type="NCBI Taxonomy" id="883161"/>
    <lineage>
        <taxon>Bacteria</taxon>
        <taxon>Bacillati</taxon>
        <taxon>Actinomycetota</taxon>
        <taxon>Actinomycetes</taxon>
        <taxon>Propionibacteriales</taxon>
        <taxon>Propionibacteriaceae</taxon>
        <taxon>Propionimicrobium</taxon>
    </lineage>
</organism>
<dbReference type="STRING" id="883161.HMPREF9306_01278"/>
<dbReference type="HOGENOM" id="CLU_2701815_0_0_11"/>
<gene>
    <name evidence="1" type="ORF">HMPREF9306_01278</name>
</gene>
<name>S2WXS7_9ACTN</name>
<comment type="caution">
    <text evidence="1">The sequence shown here is derived from an EMBL/GenBank/DDBJ whole genome shotgun (WGS) entry which is preliminary data.</text>
</comment>
<dbReference type="Proteomes" id="UP000014417">
    <property type="component" value="Unassembled WGS sequence"/>
</dbReference>
<keyword evidence="2" id="KW-1185">Reference proteome</keyword>
<dbReference type="RefSeq" id="WP_016456108.1">
    <property type="nucleotide sequence ID" value="NZ_KE150269.1"/>
</dbReference>
<accession>S2WXS7</accession>